<accession>A0AAD8M3P9</accession>
<protein>
    <submittedName>
        <fullName evidence="1">Uncharacterized protein</fullName>
    </submittedName>
</protein>
<keyword evidence="2" id="KW-1185">Reference proteome</keyword>
<evidence type="ECO:0000313" key="2">
    <source>
        <dbReference type="Proteomes" id="UP001237642"/>
    </source>
</evidence>
<reference evidence="1" key="1">
    <citation type="submission" date="2023-02" db="EMBL/GenBank/DDBJ databases">
        <title>Genome of toxic invasive species Heracleum sosnowskyi carries increased number of genes despite the absence of recent whole-genome duplications.</title>
        <authorList>
            <person name="Schelkunov M."/>
            <person name="Shtratnikova V."/>
            <person name="Makarenko M."/>
            <person name="Klepikova A."/>
            <person name="Omelchenko D."/>
            <person name="Novikova G."/>
            <person name="Obukhova E."/>
            <person name="Bogdanov V."/>
            <person name="Penin A."/>
            <person name="Logacheva M."/>
        </authorList>
    </citation>
    <scope>NUCLEOTIDE SEQUENCE</scope>
    <source>
        <strain evidence="1">Hsosn_3</strain>
        <tissue evidence="1">Leaf</tissue>
    </source>
</reference>
<comment type="caution">
    <text evidence="1">The sequence shown here is derived from an EMBL/GenBank/DDBJ whole genome shotgun (WGS) entry which is preliminary data.</text>
</comment>
<dbReference type="EMBL" id="JAUIZM010000010">
    <property type="protein sequence ID" value="KAK1360795.1"/>
    <property type="molecule type" value="Genomic_DNA"/>
</dbReference>
<proteinExistence type="predicted"/>
<evidence type="ECO:0000313" key="1">
    <source>
        <dbReference type="EMBL" id="KAK1360795.1"/>
    </source>
</evidence>
<organism evidence="1 2">
    <name type="scientific">Heracleum sosnowskyi</name>
    <dbReference type="NCBI Taxonomy" id="360622"/>
    <lineage>
        <taxon>Eukaryota</taxon>
        <taxon>Viridiplantae</taxon>
        <taxon>Streptophyta</taxon>
        <taxon>Embryophyta</taxon>
        <taxon>Tracheophyta</taxon>
        <taxon>Spermatophyta</taxon>
        <taxon>Magnoliopsida</taxon>
        <taxon>eudicotyledons</taxon>
        <taxon>Gunneridae</taxon>
        <taxon>Pentapetalae</taxon>
        <taxon>asterids</taxon>
        <taxon>campanulids</taxon>
        <taxon>Apiales</taxon>
        <taxon>Apiaceae</taxon>
        <taxon>Apioideae</taxon>
        <taxon>apioid superclade</taxon>
        <taxon>Tordylieae</taxon>
        <taxon>Tordyliinae</taxon>
        <taxon>Heracleum</taxon>
    </lineage>
</organism>
<dbReference type="Proteomes" id="UP001237642">
    <property type="component" value="Unassembled WGS sequence"/>
</dbReference>
<reference evidence="1" key="2">
    <citation type="submission" date="2023-05" db="EMBL/GenBank/DDBJ databases">
        <authorList>
            <person name="Schelkunov M.I."/>
        </authorList>
    </citation>
    <scope>NUCLEOTIDE SEQUENCE</scope>
    <source>
        <strain evidence="1">Hsosn_3</strain>
        <tissue evidence="1">Leaf</tissue>
    </source>
</reference>
<name>A0AAD8M3P9_9APIA</name>
<sequence>MAAQCHDESSLEERYPNLFIGDEEDEGLIYDEGAEELSDIDDIWCLEDKREGHLYPRWLLEGFQQTFMDCDLSDRELVEYPYTMDGDFSDMELVGVSLYLGQKSEKRSQISQF</sequence>
<dbReference type="AlphaFoldDB" id="A0AAD8M3P9"/>
<gene>
    <name evidence="1" type="ORF">POM88_045269</name>
</gene>